<sequence length="143" mass="15127">MAVTAPYPHSPLRSACDSLGFARARTFALSGHACASGLLALRAAGDLVPPGSERARTRTGGREDAHGLRPAACRRGRDGRGLLRRAHLGNWHPGPPARLRNRIAVGPRYDPPPTGADPRSRPRQAVPGRHPLSGYIASEPAPS</sequence>
<evidence type="ECO:0000256" key="1">
    <source>
        <dbReference type="SAM" id="MobiDB-lite"/>
    </source>
</evidence>
<feature type="compositionally biased region" description="Basic and acidic residues" evidence="1">
    <location>
        <begin position="53"/>
        <end position="67"/>
    </location>
</feature>
<protein>
    <submittedName>
        <fullName evidence="2">Uncharacterized protein</fullName>
    </submittedName>
</protein>
<feature type="region of interest" description="Disordered" evidence="1">
    <location>
        <begin position="48"/>
        <end position="143"/>
    </location>
</feature>
<accession>F2RJ66</accession>
<dbReference type="AlphaFoldDB" id="F2RJ66"/>
<evidence type="ECO:0000313" key="3">
    <source>
        <dbReference type="Proteomes" id="UP000006854"/>
    </source>
</evidence>
<evidence type="ECO:0000313" key="2">
    <source>
        <dbReference type="EMBL" id="CCA60192.1"/>
    </source>
</evidence>
<gene>
    <name evidence="2" type="ordered locus">SVEN_6906</name>
</gene>
<keyword evidence="3" id="KW-1185">Reference proteome</keyword>
<dbReference type="STRING" id="953739.SVEN_6906"/>
<dbReference type="KEGG" id="sve:SVEN_6906"/>
<dbReference type="Proteomes" id="UP000006854">
    <property type="component" value="Chromosome"/>
</dbReference>
<organism evidence="2 3">
    <name type="scientific">Streptomyces venezuelae (strain ATCC 10712 / CBS 650.69 / DSM 40230 / JCM 4526 / NBRC 13096 / PD 04745)</name>
    <dbReference type="NCBI Taxonomy" id="953739"/>
    <lineage>
        <taxon>Bacteria</taxon>
        <taxon>Bacillati</taxon>
        <taxon>Actinomycetota</taxon>
        <taxon>Actinomycetes</taxon>
        <taxon>Kitasatosporales</taxon>
        <taxon>Streptomycetaceae</taxon>
        <taxon>Streptomyces</taxon>
    </lineage>
</organism>
<dbReference type="HOGENOM" id="CLU_1805159_0_0_11"/>
<name>F2RJ66_STRVP</name>
<reference evidence="2 3" key="1">
    <citation type="journal article" date="2011" name="BMC Genomics">
        <title>Genome-wide analysis of the role of GlnR in Streptomyces venezuelae provides new insights into global nitrogen regulation in actinomycetes.</title>
        <authorList>
            <person name="Pullan S.T."/>
            <person name="Bibb M.J."/>
            <person name="Merrick M."/>
        </authorList>
    </citation>
    <scope>NUCLEOTIDE SEQUENCE [LARGE SCALE GENOMIC DNA]</scope>
    <source>
        <strain evidence="3">ATCC 10712 / CBS 650.69 / DSM 40230 / JCM 4526 / NBRC 13096 / PD 04745</strain>
    </source>
</reference>
<dbReference type="EMBL" id="FR845719">
    <property type="protein sequence ID" value="CCA60192.1"/>
    <property type="molecule type" value="Genomic_DNA"/>
</dbReference>
<proteinExistence type="predicted"/>